<feature type="region of interest" description="Disordered" evidence="1">
    <location>
        <begin position="1"/>
        <end position="88"/>
    </location>
</feature>
<proteinExistence type="predicted"/>
<protein>
    <recommendedName>
        <fullName evidence="3">Ubiquitin-like domain-containing protein</fullName>
    </recommendedName>
</protein>
<evidence type="ECO:0000313" key="2">
    <source>
        <dbReference type="EMBL" id="CAE4615751.1"/>
    </source>
</evidence>
<organism evidence="2">
    <name type="scientific">Alexandrium monilatum</name>
    <dbReference type="NCBI Taxonomy" id="311494"/>
    <lineage>
        <taxon>Eukaryota</taxon>
        <taxon>Sar</taxon>
        <taxon>Alveolata</taxon>
        <taxon>Dinophyceae</taxon>
        <taxon>Gonyaulacales</taxon>
        <taxon>Pyrocystaceae</taxon>
        <taxon>Alexandrium</taxon>
    </lineage>
</organism>
<dbReference type="InterPro" id="IPR012340">
    <property type="entry name" value="NA-bd_OB-fold"/>
</dbReference>
<sequence>MAEIAACETDGLEVVPPDANNEGGKGEEVGRCEGWGEGEGQETGEDSGKGSASPHGDGEQSGPDGSGGSSACEGPGNPEDHLVEAVPEPTRVVRFTRLDGSSFARRMPRSSCVWDMQYAAAAKSGIPKAQQLLVLGTRELKNKWEQPLLALADGEVLHVNLVKTPRRSMPYRVGRVPTPDYAEEEGEEGIDLVVAVISLGDGTKLRPELCASGSREIVVGDETGAVTVVLPPSALEGVAVGDVLEISNTVVTMDAFLDGYFVSLRMDAESAVKRRPGPPPFHPYTGFNLSDMEFERCP</sequence>
<evidence type="ECO:0000256" key="1">
    <source>
        <dbReference type="SAM" id="MobiDB-lite"/>
    </source>
</evidence>
<reference evidence="2" key="1">
    <citation type="submission" date="2021-01" db="EMBL/GenBank/DDBJ databases">
        <authorList>
            <person name="Corre E."/>
            <person name="Pelletier E."/>
            <person name="Niang G."/>
            <person name="Scheremetjew M."/>
            <person name="Finn R."/>
            <person name="Kale V."/>
            <person name="Holt S."/>
            <person name="Cochrane G."/>
            <person name="Meng A."/>
            <person name="Brown T."/>
            <person name="Cohen L."/>
        </authorList>
    </citation>
    <scope>NUCLEOTIDE SEQUENCE</scope>
    <source>
        <strain evidence="2">CCMP3105</strain>
    </source>
</reference>
<evidence type="ECO:0008006" key="3">
    <source>
        <dbReference type="Google" id="ProtNLM"/>
    </source>
</evidence>
<dbReference type="AlphaFoldDB" id="A0A7S4UZT8"/>
<accession>A0A7S4UZT8</accession>
<dbReference type="Gene3D" id="2.40.50.140">
    <property type="entry name" value="Nucleic acid-binding proteins"/>
    <property type="match status" value="1"/>
</dbReference>
<gene>
    <name evidence="2" type="ORF">AMON00008_LOCUS36054</name>
</gene>
<dbReference type="InterPro" id="IPR029071">
    <property type="entry name" value="Ubiquitin-like_domsf"/>
</dbReference>
<name>A0A7S4UZT8_9DINO</name>
<dbReference type="EMBL" id="HBNR01051508">
    <property type="protein sequence ID" value="CAE4615751.1"/>
    <property type="molecule type" value="Transcribed_RNA"/>
</dbReference>
<dbReference type="SUPFAM" id="SSF50249">
    <property type="entry name" value="Nucleic acid-binding proteins"/>
    <property type="match status" value="1"/>
</dbReference>
<dbReference type="SUPFAM" id="SSF54236">
    <property type="entry name" value="Ubiquitin-like"/>
    <property type="match status" value="1"/>
</dbReference>